<dbReference type="CDD" id="cd02955">
    <property type="entry name" value="SSP411"/>
    <property type="match status" value="1"/>
</dbReference>
<dbReference type="InterPro" id="IPR012341">
    <property type="entry name" value="6hp_glycosidase-like_sf"/>
</dbReference>
<name>A0A8J6U8T1_9FLAO</name>
<dbReference type="EMBL" id="JACVXB010000008">
    <property type="protein sequence ID" value="MBD0833413.1"/>
    <property type="molecule type" value="Genomic_DNA"/>
</dbReference>
<dbReference type="Pfam" id="PF03190">
    <property type="entry name" value="Thioredox_DsbH"/>
    <property type="match status" value="1"/>
</dbReference>
<protein>
    <submittedName>
        <fullName evidence="2">Thioredoxin domain-containing protein</fullName>
    </submittedName>
</protein>
<dbReference type="InterPro" id="IPR008928">
    <property type="entry name" value="6-hairpin_glycosidase_sf"/>
</dbReference>
<dbReference type="GO" id="GO:0005975">
    <property type="term" value="P:carbohydrate metabolic process"/>
    <property type="evidence" value="ECO:0007669"/>
    <property type="project" value="InterPro"/>
</dbReference>
<organism evidence="2 3">
    <name type="scientific">Aestuariibaculum sediminum</name>
    <dbReference type="NCBI Taxonomy" id="2770637"/>
    <lineage>
        <taxon>Bacteria</taxon>
        <taxon>Pseudomonadati</taxon>
        <taxon>Bacteroidota</taxon>
        <taxon>Flavobacteriia</taxon>
        <taxon>Flavobacteriales</taxon>
        <taxon>Flavobacteriaceae</taxon>
    </lineage>
</organism>
<feature type="domain" description="Spermatogenesis-associated protein 20-like TRX" evidence="1">
    <location>
        <begin position="40"/>
        <end position="195"/>
    </location>
</feature>
<dbReference type="InterPro" id="IPR024705">
    <property type="entry name" value="Ssp411"/>
</dbReference>
<gene>
    <name evidence="2" type="ORF">ICJ83_14855</name>
</gene>
<sequence length="706" mass="81278">MPTFLYIKNILLRTVFILLAFMLFSCKDNKKGHAKETAFTNNLIYETSPYLLQHAHNPVNWNAWGDDALALAKAENKLLVISIGYSTCHWCHVMEEESFQNDTVAQVMNQDFINIKVDREERPDVDHVYMTAAQMMNGAAGWPLNVIALPDGRPVFIATYMEKEQWMALLKKFQAYFKSEPDKLYEYAKQVEEGLQALTPIVDTEADVNFSIENLNQALAAWKTNWDTEWGGDKANEKFMLPVRLQFLLKYAVMFSDDDTYAHVVKTLNKMALGGVYDHLEGGFFRYTTDSKWQVPHFEKMLYDNAQLIALYANAYKASKNPDYKKIVYETFSFLQNNMFSGQGGYYAAIDADSQGEEGKYYLWKANELQEILGNTTDTFNLVYNPQKIQLEYQGFVLQPIVSDTTIAEQLKVSLKTLQTYKEDWKNALLKAREKRVKPLTDKKIICSWNALLGSGYIEAYMAFQDKTFLDRAYGIYDFLQKHLIKEGRLYHSYISDQSGEKGFLEDYAFYIEFLIQIYKATANEAYLNEAKLWLERTDTLFYDEEKGLYQFASGNELITPVIKLDDGVLPSPNTIMAKNLMQLGHIYFNKDFKKRSKTMLSAVQQDVLEYLPYYSGWADGFLDLSTVAYEVAIVGQEAKLILSQMNQAYLPNTLIVASREASPIPIFENRFSDSGTYIYICQENMCKLPTTNANQAINQIKQDYE</sequence>
<dbReference type="SUPFAM" id="SSF48208">
    <property type="entry name" value="Six-hairpin glycosidases"/>
    <property type="match status" value="1"/>
</dbReference>
<dbReference type="PANTHER" id="PTHR42899">
    <property type="entry name" value="SPERMATOGENESIS-ASSOCIATED PROTEIN 20"/>
    <property type="match status" value="1"/>
</dbReference>
<dbReference type="PANTHER" id="PTHR42899:SF1">
    <property type="entry name" value="SPERMATOGENESIS-ASSOCIATED PROTEIN 20"/>
    <property type="match status" value="1"/>
</dbReference>
<dbReference type="AlphaFoldDB" id="A0A8J6U8T1"/>
<dbReference type="Proteomes" id="UP000600588">
    <property type="component" value="Unassembled WGS sequence"/>
</dbReference>
<evidence type="ECO:0000313" key="2">
    <source>
        <dbReference type="EMBL" id="MBD0833413.1"/>
    </source>
</evidence>
<evidence type="ECO:0000313" key="3">
    <source>
        <dbReference type="Proteomes" id="UP000600588"/>
    </source>
</evidence>
<comment type="caution">
    <text evidence="2">The sequence shown here is derived from an EMBL/GenBank/DDBJ whole genome shotgun (WGS) entry which is preliminary data.</text>
</comment>
<accession>A0A8J6U8T1</accession>
<keyword evidence="3" id="KW-1185">Reference proteome</keyword>
<dbReference type="InterPro" id="IPR004879">
    <property type="entry name" value="Ssp411-like_TRX"/>
</dbReference>
<proteinExistence type="predicted"/>
<dbReference type="Gene3D" id="3.40.30.10">
    <property type="entry name" value="Glutaredoxin"/>
    <property type="match status" value="1"/>
</dbReference>
<dbReference type="PIRSF" id="PIRSF006402">
    <property type="entry name" value="UCP006402_thioredoxin"/>
    <property type="match status" value="1"/>
</dbReference>
<dbReference type="Gene3D" id="1.50.10.10">
    <property type="match status" value="1"/>
</dbReference>
<dbReference type="RefSeq" id="WP_188231195.1">
    <property type="nucleotide sequence ID" value="NZ_JACVXB010000008.1"/>
</dbReference>
<dbReference type="SUPFAM" id="SSF52833">
    <property type="entry name" value="Thioredoxin-like"/>
    <property type="match status" value="1"/>
</dbReference>
<evidence type="ECO:0000259" key="1">
    <source>
        <dbReference type="Pfam" id="PF03190"/>
    </source>
</evidence>
<reference evidence="2 3" key="1">
    <citation type="submission" date="2020-09" db="EMBL/GenBank/DDBJ databases">
        <title>TT11 complete genome.</title>
        <authorList>
            <person name="Wu Z."/>
        </authorList>
    </citation>
    <scope>NUCLEOTIDE SEQUENCE [LARGE SCALE GENOMIC DNA]</scope>
    <source>
        <strain evidence="2 3">TT11</strain>
    </source>
</reference>
<dbReference type="InterPro" id="IPR036249">
    <property type="entry name" value="Thioredoxin-like_sf"/>
</dbReference>
<dbReference type="Gene3D" id="1.50.10.20">
    <property type="match status" value="1"/>
</dbReference>